<dbReference type="Proteomes" id="UP001218188">
    <property type="component" value="Unassembled WGS sequence"/>
</dbReference>
<sequence length="288" mass="32768">MESPWPQIPLELAYEIALHNAKDRPALFTMTLVSKSMHALALNHLFASVRLNSAQDFIWWGEMLRQTPSLRNNVKRVKFSAFGKHSRRQTSHSPRAIDPPTFDPMSGVQVVEWHGRERLNLTMARACMALFPNIVQLRLAQMNFDSWDALSILLGSCGAGLKALDLIEVRAWEDPTEDLPNFAPRYARVQISSSGEDLPTNEFDLSGLSKLKITAPDYTQNYLIRLMEVLLPRALKSLAFNRPRRWHDSPTQLFSLRPLEELLRPNASTLVNLVLNHLFWTITIVGTS</sequence>
<keyword evidence="2" id="KW-1185">Reference proteome</keyword>
<organism evidence="1 2">
    <name type="scientific">Mycena alexandri</name>
    <dbReference type="NCBI Taxonomy" id="1745969"/>
    <lineage>
        <taxon>Eukaryota</taxon>
        <taxon>Fungi</taxon>
        <taxon>Dikarya</taxon>
        <taxon>Basidiomycota</taxon>
        <taxon>Agaricomycotina</taxon>
        <taxon>Agaricomycetes</taxon>
        <taxon>Agaricomycetidae</taxon>
        <taxon>Agaricales</taxon>
        <taxon>Marasmiineae</taxon>
        <taxon>Mycenaceae</taxon>
        <taxon>Mycena</taxon>
    </lineage>
</organism>
<reference evidence="1" key="1">
    <citation type="submission" date="2023-03" db="EMBL/GenBank/DDBJ databases">
        <title>Massive genome expansion in bonnet fungi (Mycena s.s.) driven by repeated elements and novel gene families across ecological guilds.</title>
        <authorList>
            <consortium name="Lawrence Berkeley National Laboratory"/>
            <person name="Harder C.B."/>
            <person name="Miyauchi S."/>
            <person name="Viragh M."/>
            <person name="Kuo A."/>
            <person name="Thoen E."/>
            <person name="Andreopoulos B."/>
            <person name="Lu D."/>
            <person name="Skrede I."/>
            <person name="Drula E."/>
            <person name="Henrissat B."/>
            <person name="Morin E."/>
            <person name="Kohler A."/>
            <person name="Barry K."/>
            <person name="LaButti K."/>
            <person name="Morin E."/>
            <person name="Salamov A."/>
            <person name="Lipzen A."/>
            <person name="Mereny Z."/>
            <person name="Hegedus B."/>
            <person name="Baldrian P."/>
            <person name="Stursova M."/>
            <person name="Weitz H."/>
            <person name="Taylor A."/>
            <person name="Grigoriev I.V."/>
            <person name="Nagy L.G."/>
            <person name="Martin F."/>
            <person name="Kauserud H."/>
        </authorList>
    </citation>
    <scope>NUCLEOTIDE SEQUENCE</scope>
    <source>
        <strain evidence="1">CBHHK200</strain>
    </source>
</reference>
<name>A0AAD6X3S7_9AGAR</name>
<evidence type="ECO:0000313" key="1">
    <source>
        <dbReference type="EMBL" id="KAJ7037943.1"/>
    </source>
</evidence>
<gene>
    <name evidence="1" type="ORF">C8F04DRAFT_385812</name>
</gene>
<proteinExistence type="predicted"/>
<accession>A0AAD6X3S7</accession>
<dbReference type="EMBL" id="JARJCM010000034">
    <property type="protein sequence ID" value="KAJ7037943.1"/>
    <property type="molecule type" value="Genomic_DNA"/>
</dbReference>
<evidence type="ECO:0000313" key="2">
    <source>
        <dbReference type="Proteomes" id="UP001218188"/>
    </source>
</evidence>
<dbReference type="AlphaFoldDB" id="A0AAD6X3S7"/>
<protein>
    <recommendedName>
        <fullName evidence="3">F-box domain-containing protein</fullName>
    </recommendedName>
</protein>
<comment type="caution">
    <text evidence="1">The sequence shown here is derived from an EMBL/GenBank/DDBJ whole genome shotgun (WGS) entry which is preliminary data.</text>
</comment>
<evidence type="ECO:0008006" key="3">
    <source>
        <dbReference type="Google" id="ProtNLM"/>
    </source>
</evidence>